<keyword evidence="4" id="KW-1003">Cell membrane</keyword>
<keyword evidence="5 8" id="KW-0812">Transmembrane</keyword>
<evidence type="ECO:0000256" key="3">
    <source>
        <dbReference type="ARBA" id="ARBA00022448"/>
    </source>
</evidence>
<dbReference type="PANTHER" id="PTHR34702">
    <property type="entry name" value="NA(+)/H(+) ANTIPORTER SUBUNIT F1"/>
    <property type="match status" value="1"/>
</dbReference>
<dbReference type="GO" id="GO:0015385">
    <property type="term" value="F:sodium:proton antiporter activity"/>
    <property type="evidence" value="ECO:0007669"/>
    <property type="project" value="TreeGrafter"/>
</dbReference>
<reference evidence="9 10" key="1">
    <citation type="submission" date="2020-08" db="EMBL/GenBank/DDBJ databases">
        <title>Bridging the membrane lipid divide: bacteria of the FCB group superphylum have the potential to synthesize archaeal ether lipids.</title>
        <authorList>
            <person name="Villanueva L."/>
            <person name="Von Meijenfeldt F.A.B."/>
            <person name="Westbye A.B."/>
            <person name="Yadav S."/>
            <person name="Hopmans E.C."/>
            <person name="Dutilh B.E."/>
            <person name="Sinninghe Damste J.S."/>
        </authorList>
    </citation>
    <scope>NUCLEOTIDE SEQUENCE [LARGE SCALE GENOMIC DNA]</scope>
    <source>
        <strain evidence="9">NIOZ-UU47</strain>
    </source>
</reference>
<protein>
    <submittedName>
        <fullName evidence="9">Multiple resistance and pH regulation protein F</fullName>
    </submittedName>
</protein>
<comment type="similarity">
    <text evidence="2">Belongs to the CPA3 antiporters (TC 2.A.63) subunit F family.</text>
</comment>
<sequence>MSYLHTSCAFIILCAIAAGMIRILQGPTAADRMMAAQLFGTCGVAILLLLAKGLDTIVLLDIAMVFALFAALASITFVRRAWHEQTGASR</sequence>
<gene>
    <name evidence="9" type="ORF">H8E41_09370</name>
</gene>
<dbReference type="Pfam" id="PF04066">
    <property type="entry name" value="MrpF_PhaF"/>
    <property type="match status" value="1"/>
</dbReference>
<proteinExistence type="inferred from homology"/>
<name>A0A8J6NED7_9BACT</name>
<keyword evidence="7 8" id="KW-0472">Membrane</keyword>
<evidence type="ECO:0000313" key="10">
    <source>
        <dbReference type="Proteomes" id="UP000614424"/>
    </source>
</evidence>
<feature type="transmembrane region" description="Helical" evidence="8">
    <location>
        <begin position="57"/>
        <end position="78"/>
    </location>
</feature>
<organism evidence="9 10">
    <name type="scientific">Candidatus Desulfobia pelagia</name>
    <dbReference type="NCBI Taxonomy" id="2841692"/>
    <lineage>
        <taxon>Bacteria</taxon>
        <taxon>Pseudomonadati</taxon>
        <taxon>Thermodesulfobacteriota</taxon>
        <taxon>Desulfobulbia</taxon>
        <taxon>Desulfobulbales</taxon>
        <taxon>Desulfobulbaceae</taxon>
        <taxon>Candidatus Desulfobia</taxon>
    </lineage>
</organism>
<dbReference type="AlphaFoldDB" id="A0A8J6NED7"/>
<evidence type="ECO:0000256" key="5">
    <source>
        <dbReference type="ARBA" id="ARBA00022692"/>
    </source>
</evidence>
<accession>A0A8J6NED7</accession>
<evidence type="ECO:0000256" key="4">
    <source>
        <dbReference type="ARBA" id="ARBA00022475"/>
    </source>
</evidence>
<keyword evidence="6 8" id="KW-1133">Transmembrane helix</keyword>
<keyword evidence="3" id="KW-0813">Transport</keyword>
<feature type="transmembrane region" description="Helical" evidence="8">
    <location>
        <begin position="6"/>
        <end position="24"/>
    </location>
</feature>
<evidence type="ECO:0000256" key="6">
    <source>
        <dbReference type="ARBA" id="ARBA00022989"/>
    </source>
</evidence>
<dbReference type="Proteomes" id="UP000614424">
    <property type="component" value="Unassembled WGS sequence"/>
</dbReference>
<evidence type="ECO:0000256" key="2">
    <source>
        <dbReference type="ARBA" id="ARBA00009212"/>
    </source>
</evidence>
<evidence type="ECO:0000313" key="9">
    <source>
        <dbReference type="EMBL" id="MBC8318105.1"/>
    </source>
</evidence>
<comment type="subcellular location">
    <subcellularLocation>
        <location evidence="1">Cell membrane</location>
        <topology evidence="1">Multi-pass membrane protein</topology>
    </subcellularLocation>
</comment>
<dbReference type="GO" id="GO:0005886">
    <property type="term" value="C:plasma membrane"/>
    <property type="evidence" value="ECO:0007669"/>
    <property type="project" value="UniProtKB-SubCell"/>
</dbReference>
<comment type="caution">
    <text evidence="9">The sequence shown here is derived from an EMBL/GenBank/DDBJ whole genome shotgun (WGS) entry which is preliminary data.</text>
</comment>
<feature type="transmembrane region" description="Helical" evidence="8">
    <location>
        <begin position="33"/>
        <end position="51"/>
    </location>
</feature>
<evidence type="ECO:0000256" key="1">
    <source>
        <dbReference type="ARBA" id="ARBA00004651"/>
    </source>
</evidence>
<dbReference type="InterPro" id="IPR007208">
    <property type="entry name" value="MrpF/PhaF-like"/>
</dbReference>
<dbReference type="EMBL" id="JACNJZ010000129">
    <property type="protein sequence ID" value="MBC8318105.1"/>
    <property type="molecule type" value="Genomic_DNA"/>
</dbReference>
<dbReference type="PANTHER" id="PTHR34702:SF1">
    <property type="entry name" value="NA(+)_H(+) ANTIPORTER SUBUNIT F"/>
    <property type="match status" value="1"/>
</dbReference>
<evidence type="ECO:0000256" key="8">
    <source>
        <dbReference type="SAM" id="Phobius"/>
    </source>
</evidence>
<evidence type="ECO:0000256" key="7">
    <source>
        <dbReference type="ARBA" id="ARBA00023136"/>
    </source>
</evidence>